<protein>
    <submittedName>
        <fullName evidence="6">Proteinase SohB, putative</fullName>
        <ecNumber evidence="6">3.4.-.-</ecNumber>
    </submittedName>
</protein>
<dbReference type="InterPro" id="IPR047272">
    <property type="entry name" value="S49_SppA_C"/>
</dbReference>
<dbReference type="OrthoDB" id="9764363at2"/>
<keyword evidence="4" id="KW-0720">Serine protease</keyword>
<dbReference type="InterPro" id="IPR002142">
    <property type="entry name" value="Peptidase_S49"/>
</dbReference>
<dbReference type="PANTHER" id="PTHR42987:SF8">
    <property type="entry name" value="PROTEINASE"/>
    <property type="match status" value="1"/>
</dbReference>
<name>B6INH4_RHOCS</name>
<dbReference type="Gene3D" id="6.20.330.10">
    <property type="match status" value="1"/>
</dbReference>
<dbReference type="SUPFAM" id="SSF52096">
    <property type="entry name" value="ClpP/crotonase"/>
    <property type="match status" value="1"/>
</dbReference>
<reference evidence="6 7" key="1">
    <citation type="journal article" date="2010" name="BMC Genomics">
        <title>Metabolic flexibility revealed in the genome of the cyst-forming alpha-1 proteobacterium Rhodospirillum centenum.</title>
        <authorList>
            <person name="Lu Y.K."/>
            <person name="Marden J."/>
            <person name="Han M."/>
            <person name="Swingley W.D."/>
            <person name="Mastrian S.D."/>
            <person name="Chowdhury S.R."/>
            <person name="Hao J."/>
            <person name="Helmy T."/>
            <person name="Kim S."/>
            <person name="Kurdoglu A.A."/>
            <person name="Matthies H.J."/>
            <person name="Rollo D."/>
            <person name="Stothard P."/>
            <person name="Blankenship R.E."/>
            <person name="Bauer C.E."/>
            <person name="Touchman J.W."/>
        </authorList>
    </citation>
    <scope>NUCLEOTIDE SEQUENCE [LARGE SCALE GENOMIC DNA]</scope>
    <source>
        <strain evidence="7">ATCC 51521 / SW</strain>
    </source>
</reference>
<dbReference type="STRING" id="414684.RC1_1672"/>
<dbReference type="KEGG" id="rce:RC1_1672"/>
<dbReference type="CDD" id="cd07023">
    <property type="entry name" value="S49_Sppa_N_C"/>
    <property type="match status" value="1"/>
</dbReference>
<dbReference type="InterPro" id="IPR029045">
    <property type="entry name" value="ClpP/crotonase-like_dom_sf"/>
</dbReference>
<dbReference type="Pfam" id="PF01343">
    <property type="entry name" value="Peptidase_S49"/>
    <property type="match status" value="1"/>
</dbReference>
<dbReference type="PANTHER" id="PTHR42987">
    <property type="entry name" value="PEPTIDASE S49"/>
    <property type="match status" value="1"/>
</dbReference>
<dbReference type="eggNOG" id="COG0616">
    <property type="taxonomic scope" value="Bacteria"/>
</dbReference>
<dbReference type="HOGENOM" id="CLU_046540_1_0_5"/>
<keyword evidence="3 6" id="KW-0378">Hydrolase</keyword>
<keyword evidence="2" id="KW-0645">Protease</keyword>
<evidence type="ECO:0000313" key="7">
    <source>
        <dbReference type="Proteomes" id="UP000001591"/>
    </source>
</evidence>
<dbReference type="EMBL" id="CP000613">
    <property type="protein sequence ID" value="ACI99071.1"/>
    <property type="molecule type" value="Genomic_DNA"/>
</dbReference>
<dbReference type="Proteomes" id="UP000001591">
    <property type="component" value="Chromosome"/>
</dbReference>
<proteinExistence type="inferred from homology"/>
<organism evidence="6 7">
    <name type="scientific">Rhodospirillum centenum (strain ATCC 51521 / SW)</name>
    <dbReference type="NCBI Taxonomy" id="414684"/>
    <lineage>
        <taxon>Bacteria</taxon>
        <taxon>Pseudomonadati</taxon>
        <taxon>Pseudomonadota</taxon>
        <taxon>Alphaproteobacteria</taxon>
        <taxon>Rhodospirillales</taxon>
        <taxon>Rhodospirillaceae</taxon>
        <taxon>Rhodospirillum</taxon>
    </lineage>
</organism>
<dbReference type="RefSeq" id="WP_012566856.1">
    <property type="nucleotide sequence ID" value="NC_011420.2"/>
</dbReference>
<dbReference type="GO" id="GO:0006508">
    <property type="term" value="P:proteolysis"/>
    <property type="evidence" value="ECO:0007669"/>
    <property type="project" value="UniProtKB-KW"/>
</dbReference>
<dbReference type="GO" id="GO:0008236">
    <property type="term" value="F:serine-type peptidase activity"/>
    <property type="evidence" value="ECO:0007669"/>
    <property type="project" value="UniProtKB-KW"/>
</dbReference>
<evidence type="ECO:0000259" key="5">
    <source>
        <dbReference type="Pfam" id="PF01343"/>
    </source>
</evidence>
<evidence type="ECO:0000256" key="1">
    <source>
        <dbReference type="ARBA" id="ARBA00008683"/>
    </source>
</evidence>
<evidence type="ECO:0000256" key="4">
    <source>
        <dbReference type="ARBA" id="ARBA00022825"/>
    </source>
</evidence>
<evidence type="ECO:0000313" key="6">
    <source>
        <dbReference type="EMBL" id="ACI99071.1"/>
    </source>
</evidence>
<evidence type="ECO:0000256" key="2">
    <source>
        <dbReference type="ARBA" id="ARBA00022670"/>
    </source>
</evidence>
<comment type="similarity">
    <text evidence="1">Belongs to the peptidase S49 family.</text>
</comment>
<sequence>MATMLIRRLRRLLGQTPPPIVSVVRLSGIIGGVGGFRPGLTIAATAPLLERAFAPKDQVAVALIINSPGGSPVQSALIGGRIRALAEEKKLPVIAFVEDVAASGGYWLACAADEIVADPSSVVGSIGVVSRGFGFPEALRRLGIERRVHTSGTNKNMLDPFQPERAEDVERLKSLQEEVHESFKDWVRRRRGPKLTVPEADLFTGEFWTGTRGLTLGLVDRLGDARTVLRERYGTEVKLRMVGQRRSLFQRLGGGESRLSGLPASADLGAGIAAGLLSAAEERALWQRYGL</sequence>
<feature type="domain" description="Peptidase S49" evidence="5">
    <location>
        <begin position="87"/>
        <end position="231"/>
    </location>
</feature>
<accession>B6INH4</accession>
<keyword evidence="7" id="KW-1185">Reference proteome</keyword>
<evidence type="ECO:0000256" key="3">
    <source>
        <dbReference type="ARBA" id="ARBA00022801"/>
    </source>
</evidence>
<gene>
    <name evidence="6" type="primary">sohB</name>
    <name evidence="6" type="ordered locus">RC1_1672</name>
</gene>
<dbReference type="EC" id="3.4.-.-" evidence="6"/>
<dbReference type="Gene3D" id="3.90.226.10">
    <property type="entry name" value="2-enoyl-CoA Hydratase, Chain A, domain 1"/>
    <property type="match status" value="1"/>
</dbReference>
<dbReference type="AlphaFoldDB" id="B6INH4"/>